<reference evidence="2" key="1">
    <citation type="journal article" date="2020" name="Stud. Mycol.">
        <title>101 Dothideomycetes genomes: a test case for predicting lifestyles and emergence of pathogens.</title>
        <authorList>
            <person name="Haridas S."/>
            <person name="Albert R."/>
            <person name="Binder M."/>
            <person name="Bloem J."/>
            <person name="Labutti K."/>
            <person name="Salamov A."/>
            <person name="Andreopoulos B."/>
            <person name="Baker S."/>
            <person name="Barry K."/>
            <person name="Bills G."/>
            <person name="Bluhm B."/>
            <person name="Cannon C."/>
            <person name="Castanera R."/>
            <person name="Culley D."/>
            <person name="Daum C."/>
            <person name="Ezra D."/>
            <person name="Gonzalez J."/>
            <person name="Henrissat B."/>
            <person name="Kuo A."/>
            <person name="Liang C."/>
            <person name="Lipzen A."/>
            <person name="Lutzoni F."/>
            <person name="Magnuson J."/>
            <person name="Mondo S."/>
            <person name="Nolan M."/>
            <person name="Ohm R."/>
            <person name="Pangilinan J."/>
            <person name="Park H.-J."/>
            <person name="Ramirez L."/>
            <person name="Alfaro M."/>
            <person name="Sun H."/>
            <person name="Tritt A."/>
            <person name="Yoshinaga Y."/>
            <person name="Zwiers L.-H."/>
            <person name="Turgeon B."/>
            <person name="Goodwin S."/>
            <person name="Spatafora J."/>
            <person name="Crous P."/>
            <person name="Grigoriev I."/>
        </authorList>
    </citation>
    <scope>NUCLEOTIDE SEQUENCE</scope>
    <source>
        <strain evidence="2">CBS 133067</strain>
    </source>
</reference>
<name>A0A9P4ICY2_9PEZI</name>
<dbReference type="PANTHER" id="PTHR42085">
    <property type="entry name" value="F-BOX DOMAIN-CONTAINING PROTEIN"/>
    <property type="match status" value="1"/>
</dbReference>
<gene>
    <name evidence="2" type="ORF">NA57DRAFT_57586</name>
</gene>
<dbReference type="PANTHER" id="PTHR42085:SF1">
    <property type="entry name" value="F-BOX DOMAIN-CONTAINING PROTEIN"/>
    <property type="match status" value="1"/>
</dbReference>
<protein>
    <submittedName>
        <fullName evidence="2">Uncharacterized protein</fullName>
    </submittedName>
</protein>
<evidence type="ECO:0000256" key="1">
    <source>
        <dbReference type="SAM" id="Coils"/>
    </source>
</evidence>
<accession>A0A9P4ICY2</accession>
<keyword evidence="1" id="KW-0175">Coiled coil</keyword>
<evidence type="ECO:0000313" key="2">
    <source>
        <dbReference type="EMBL" id="KAF2096975.1"/>
    </source>
</evidence>
<keyword evidence="3" id="KW-1185">Reference proteome</keyword>
<sequence>MSYHQPYRGLPRELRDMIYEAALCRPEGLAIIESQDLRYFPQGFRLFPGEPIATNILLANREMRAEALPILFGKNAFDFRLAGGLEFLRSLPSTSLACIESIILHSDDFSLYCDKKDAPNDATNALGVITKKTNIKHIMLGHPTGPESFGDWWSKFAELRSDATAALKYMLLSADPLQTVEFRWPFEAFDDAEGFDKAVDRGIEAIADITEEFALICPVLREASHIGPDCAWRSDHKYAELEDKTGSLAFDVNIVSNNEIPLVTFMLRKATPKDDKPTATLARKCKEVDEKTNLLLRTLEQMEWSMRRASSRLDRAEERGEKLEGIRDEMIEREDKVLGIYREFLAVDKERHDMMREKNKIQAGRNACFREKILTQVRPFQRKLKNGGTSLVNAREGKLKKLET</sequence>
<comment type="caution">
    <text evidence="2">The sequence shown here is derived from an EMBL/GenBank/DDBJ whole genome shotgun (WGS) entry which is preliminary data.</text>
</comment>
<dbReference type="Proteomes" id="UP000799772">
    <property type="component" value="Unassembled WGS sequence"/>
</dbReference>
<dbReference type="AlphaFoldDB" id="A0A9P4ICY2"/>
<feature type="coiled-coil region" evidence="1">
    <location>
        <begin position="299"/>
        <end position="333"/>
    </location>
</feature>
<proteinExistence type="predicted"/>
<dbReference type="InterPro" id="IPR038883">
    <property type="entry name" value="AN11006-like"/>
</dbReference>
<dbReference type="OrthoDB" id="3946646at2759"/>
<evidence type="ECO:0000313" key="3">
    <source>
        <dbReference type="Proteomes" id="UP000799772"/>
    </source>
</evidence>
<dbReference type="EMBL" id="ML978128">
    <property type="protein sequence ID" value="KAF2096975.1"/>
    <property type="molecule type" value="Genomic_DNA"/>
</dbReference>
<organism evidence="2 3">
    <name type="scientific">Rhizodiscina lignyota</name>
    <dbReference type="NCBI Taxonomy" id="1504668"/>
    <lineage>
        <taxon>Eukaryota</taxon>
        <taxon>Fungi</taxon>
        <taxon>Dikarya</taxon>
        <taxon>Ascomycota</taxon>
        <taxon>Pezizomycotina</taxon>
        <taxon>Dothideomycetes</taxon>
        <taxon>Pleosporomycetidae</taxon>
        <taxon>Aulographales</taxon>
        <taxon>Rhizodiscinaceae</taxon>
        <taxon>Rhizodiscina</taxon>
    </lineage>
</organism>